<proteinExistence type="predicted"/>
<dbReference type="PROSITE" id="PS51186">
    <property type="entry name" value="GNAT"/>
    <property type="match status" value="1"/>
</dbReference>
<dbReference type="KEGG" id="nvn:NVIE_016300"/>
<dbReference type="SUPFAM" id="SSF55729">
    <property type="entry name" value="Acyl-CoA N-acyltransferases (Nat)"/>
    <property type="match status" value="1"/>
</dbReference>
<gene>
    <name evidence="2" type="ORF">NVIE_016300</name>
</gene>
<evidence type="ECO:0000313" key="3">
    <source>
        <dbReference type="Proteomes" id="UP000027093"/>
    </source>
</evidence>
<sequence>MNAHITGRGMVVPVIEGKRIVLRTLEKSDARSIQENLNDKEVSRYTRIIPYPYTLRHARDFIKIAQHFGSREEDYAFGIEIKETRKIIGVISLARIDYQNRNAEVGYWLGKKYWGRGIAKEALLGILNFGFDNLKLFRIYASVMHPNTASVKLLEKAGFEFEGRMRKSVLKDGKWLDELRYSILEEEYRRLVQPV</sequence>
<name>A0A060HRS4_9ARCH</name>
<dbReference type="InterPro" id="IPR016181">
    <property type="entry name" value="Acyl_CoA_acyltransferase"/>
</dbReference>
<dbReference type="Pfam" id="PF13302">
    <property type="entry name" value="Acetyltransf_3"/>
    <property type="match status" value="1"/>
</dbReference>
<evidence type="ECO:0000313" key="2">
    <source>
        <dbReference type="EMBL" id="AIC15882.1"/>
    </source>
</evidence>
<dbReference type="Gene3D" id="3.40.630.30">
    <property type="match status" value="1"/>
</dbReference>
<dbReference type="STRING" id="926571.NVIE_016300"/>
<keyword evidence="3" id="KW-1185">Reference proteome</keyword>
<dbReference type="EMBL" id="CP007536">
    <property type="protein sequence ID" value="AIC15882.1"/>
    <property type="molecule type" value="Genomic_DNA"/>
</dbReference>
<dbReference type="InterPro" id="IPR051531">
    <property type="entry name" value="N-acetyltransferase"/>
</dbReference>
<dbReference type="GO" id="GO:0016747">
    <property type="term" value="F:acyltransferase activity, transferring groups other than amino-acyl groups"/>
    <property type="evidence" value="ECO:0007669"/>
    <property type="project" value="InterPro"/>
</dbReference>
<dbReference type="HOGENOM" id="CLU_013985_3_4_2"/>
<dbReference type="AlphaFoldDB" id="A0A060HRS4"/>
<keyword evidence="2" id="KW-0808">Transferase</keyword>
<dbReference type="PANTHER" id="PTHR43792">
    <property type="entry name" value="GNAT FAMILY, PUTATIVE (AFU_ORTHOLOGUE AFUA_3G00765)-RELATED-RELATED"/>
    <property type="match status" value="1"/>
</dbReference>
<protein>
    <submittedName>
        <fullName evidence="2">GCN5-related N-acetyltransferase</fullName>
    </submittedName>
</protein>
<dbReference type="Proteomes" id="UP000027093">
    <property type="component" value="Chromosome"/>
</dbReference>
<evidence type="ECO:0000259" key="1">
    <source>
        <dbReference type="PROSITE" id="PS51186"/>
    </source>
</evidence>
<reference evidence="2 3" key="1">
    <citation type="journal article" date="2014" name="Int. J. Syst. Evol. Microbiol.">
        <title>Nitrososphaera viennensis gen. nov., sp. nov., an aerobic and mesophilic, ammonia-oxidizing archaeon from soil and a member of the archaeal phylum Thaumarchaeota.</title>
        <authorList>
            <person name="Stieglmeier M."/>
            <person name="Klingl A."/>
            <person name="Alves R.J."/>
            <person name="Rittmann S.K."/>
            <person name="Melcher M."/>
            <person name="Leisch N."/>
            <person name="Schleper C."/>
        </authorList>
    </citation>
    <scope>NUCLEOTIDE SEQUENCE [LARGE SCALE GENOMIC DNA]</scope>
    <source>
        <strain evidence="2">EN76</strain>
    </source>
</reference>
<organism evidence="2 3">
    <name type="scientific">Nitrososphaera viennensis EN76</name>
    <dbReference type="NCBI Taxonomy" id="926571"/>
    <lineage>
        <taxon>Archaea</taxon>
        <taxon>Nitrososphaerota</taxon>
        <taxon>Nitrososphaeria</taxon>
        <taxon>Nitrososphaerales</taxon>
        <taxon>Nitrososphaeraceae</taxon>
        <taxon>Nitrososphaera</taxon>
    </lineage>
</organism>
<accession>A0A060HRS4</accession>
<feature type="domain" description="N-acetyltransferase" evidence="1">
    <location>
        <begin position="20"/>
        <end position="186"/>
    </location>
</feature>
<dbReference type="InterPro" id="IPR000182">
    <property type="entry name" value="GNAT_dom"/>
</dbReference>